<dbReference type="Gene3D" id="1.10.1740.10">
    <property type="match status" value="1"/>
</dbReference>
<evidence type="ECO:0000313" key="9">
    <source>
        <dbReference type="Proteomes" id="UP000184386"/>
    </source>
</evidence>
<evidence type="ECO:0000256" key="4">
    <source>
        <dbReference type="ARBA" id="ARBA00023125"/>
    </source>
</evidence>
<sequence>MKDEAIVNLLFEKNEIGLFKLAEKYEKLLIHIAGTILGERKEDIEECVNDTYMKLWKHIERYDMERASLKTYLKVIVRNTAINKLRDLSRREGMVYKEDFSDIAQYYIDQSQNVENQVFRKEDILLLNEIIKELNKKDRELVLRRYYYLQSSKDIACAMKMSVTAVDSRLSRLRNKMKLTFDQKTKTDESNRKTLMQEVIE</sequence>
<dbReference type="AlphaFoldDB" id="A0A1M6QPK7"/>
<proteinExistence type="inferred from homology"/>
<dbReference type="InterPro" id="IPR014284">
    <property type="entry name" value="RNA_pol_sigma-70_dom"/>
</dbReference>
<keyword evidence="3" id="KW-0731">Sigma factor</keyword>
<dbReference type="EMBL" id="FRAC01000010">
    <property type="protein sequence ID" value="SHK21947.1"/>
    <property type="molecule type" value="Genomic_DNA"/>
</dbReference>
<dbReference type="GO" id="GO:0006352">
    <property type="term" value="P:DNA-templated transcription initiation"/>
    <property type="evidence" value="ECO:0007669"/>
    <property type="project" value="InterPro"/>
</dbReference>
<feature type="domain" description="RNA polymerase sigma factor 70 region 4 type 2" evidence="7">
    <location>
        <begin position="126"/>
        <end position="177"/>
    </location>
</feature>
<dbReference type="InterPro" id="IPR039425">
    <property type="entry name" value="RNA_pol_sigma-70-like"/>
</dbReference>
<dbReference type="PANTHER" id="PTHR43133">
    <property type="entry name" value="RNA POLYMERASE ECF-TYPE SIGMA FACTO"/>
    <property type="match status" value="1"/>
</dbReference>
<keyword evidence="2" id="KW-0805">Transcription regulation</keyword>
<dbReference type="InterPro" id="IPR013325">
    <property type="entry name" value="RNA_pol_sigma_r2"/>
</dbReference>
<dbReference type="PANTHER" id="PTHR43133:SF8">
    <property type="entry name" value="RNA POLYMERASE SIGMA FACTOR HI_1459-RELATED"/>
    <property type="match status" value="1"/>
</dbReference>
<dbReference type="SUPFAM" id="SSF88946">
    <property type="entry name" value="Sigma2 domain of RNA polymerase sigma factors"/>
    <property type="match status" value="1"/>
</dbReference>
<evidence type="ECO:0000256" key="3">
    <source>
        <dbReference type="ARBA" id="ARBA00023082"/>
    </source>
</evidence>
<evidence type="ECO:0000313" key="8">
    <source>
        <dbReference type="EMBL" id="SHK21947.1"/>
    </source>
</evidence>
<gene>
    <name evidence="8" type="ORF">SAMN02745136_01963</name>
</gene>
<dbReference type="SUPFAM" id="SSF88659">
    <property type="entry name" value="Sigma3 and sigma4 domains of RNA polymerase sigma factors"/>
    <property type="match status" value="1"/>
</dbReference>
<dbReference type="Proteomes" id="UP000184386">
    <property type="component" value="Unassembled WGS sequence"/>
</dbReference>
<name>A0A1M6QPK7_9FIRM</name>
<dbReference type="InterPro" id="IPR013249">
    <property type="entry name" value="RNA_pol_sigma70_r4_t2"/>
</dbReference>
<dbReference type="GO" id="GO:0016987">
    <property type="term" value="F:sigma factor activity"/>
    <property type="evidence" value="ECO:0007669"/>
    <property type="project" value="UniProtKB-KW"/>
</dbReference>
<dbReference type="RefSeq" id="WP_073275315.1">
    <property type="nucleotide sequence ID" value="NZ_FRAC01000010.1"/>
</dbReference>
<dbReference type="NCBIfam" id="TIGR02937">
    <property type="entry name" value="sigma70-ECF"/>
    <property type="match status" value="1"/>
</dbReference>
<dbReference type="InterPro" id="IPR036388">
    <property type="entry name" value="WH-like_DNA-bd_sf"/>
</dbReference>
<comment type="similarity">
    <text evidence="1">Belongs to the sigma-70 factor family. ECF subfamily.</text>
</comment>
<keyword evidence="4" id="KW-0238">DNA-binding</keyword>
<dbReference type="GO" id="GO:0003677">
    <property type="term" value="F:DNA binding"/>
    <property type="evidence" value="ECO:0007669"/>
    <property type="project" value="UniProtKB-KW"/>
</dbReference>
<feature type="domain" description="RNA polymerase sigma-70 region 2" evidence="6">
    <location>
        <begin position="21"/>
        <end position="91"/>
    </location>
</feature>
<evidence type="ECO:0000259" key="7">
    <source>
        <dbReference type="Pfam" id="PF08281"/>
    </source>
</evidence>
<reference evidence="8 9" key="1">
    <citation type="submission" date="2016-11" db="EMBL/GenBank/DDBJ databases">
        <authorList>
            <person name="Jaros S."/>
            <person name="Januszkiewicz K."/>
            <person name="Wedrychowicz H."/>
        </authorList>
    </citation>
    <scope>NUCLEOTIDE SEQUENCE [LARGE SCALE GENOMIC DNA]</scope>
    <source>
        <strain evidence="8 9">DSM 15929</strain>
    </source>
</reference>
<dbReference type="STRING" id="1121322.SAMN02745136_01963"/>
<evidence type="ECO:0000256" key="2">
    <source>
        <dbReference type="ARBA" id="ARBA00023015"/>
    </source>
</evidence>
<dbReference type="Gene3D" id="1.10.10.10">
    <property type="entry name" value="Winged helix-like DNA-binding domain superfamily/Winged helix DNA-binding domain"/>
    <property type="match status" value="1"/>
</dbReference>
<accession>A0A1M6QPK7</accession>
<dbReference type="Pfam" id="PF04542">
    <property type="entry name" value="Sigma70_r2"/>
    <property type="match status" value="1"/>
</dbReference>
<keyword evidence="5" id="KW-0804">Transcription</keyword>
<protein>
    <submittedName>
        <fullName evidence="8">RNA polymerase sigma-70 factor, ECF subfamily</fullName>
    </submittedName>
</protein>
<dbReference type="InterPro" id="IPR007627">
    <property type="entry name" value="RNA_pol_sigma70_r2"/>
</dbReference>
<evidence type="ECO:0000259" key="6">
    <source>
        <dbReference type="Pfam" id="PF04542"/>
    </source>
</evidence>
<organism evidence="8 9">
    <name type="scientific">Anaerocolumna jejuensis DSM 15929</name>
    <dbReference type="NCBI Taxonomy" id="1121322"/>
    <lineage>
        <taxon>Bacteria</taxon>
        <taxon>Bacillati</taxon>
        <taxon>Bacillota</taxon>
        <taxon>Clostridia</taxon>
        <taxon>Lachnospirales</taxon>
        <taxon>Lachnospiraceae</taxon>
        <taxon>Anaerocolumna</taxon>
    </lineage>
</organism>
<dbReference type="Pfam" id="PF08281">
    <property type="entry name" value="Sigma70_r4_2"/>
    <property type="match status" value="1"/>
</dbReference>
<evidence type="ECO:0000256" key="5">
    <source>
        <dbReference type="ARBA" id="ARBA00023163"/>
    </source>
</evidence>
<evidence type="ECO:0000256" key="1">
    <source>
        <dbReference type="ARBA" id="ARBA00010641"/>
    </source>
</evidence>
<dbReference type="InterPro" id="IPR013324">
    <property type="entry name" value="RNA_pol_sigma_r3/r4-like"/>
</dbReference>
<keyword evidence="9" id="KW-1185">Reference proteome</keyword>